<gene>
    <name evidence="1" type="ORF">SOCE836_054680</name>
</gene>
<dbReference type="Proteomes" id="UP000295497">
    <property type="component" value="Chromosome"/>
</dbReference>
<evidence type="ECO:0000313" key="2">
    <source>
        <dbReference type="Proteomes" id="UP000295497"/>
    </source>
</evidence>
<protein>
    <submittedName>
        <fullName evidence="1">Uncharacterized protein</fullName>
    </submittedName>
</protein>
<dbReference type="AlphaFoldDB" id="A0A4V0NGI7"/>
<organism evidence="1 2">
    <name type="scientific">Sorangium cellulosum</name>
    <name type="common">Polyangium cellulosum</name>
    <dbReference type="NCBI Taxonomy" id="56"/>
    <lineage>
        <taxon>Bacteria</taxon>
        <taxon>Pseudomonadati</taxon>
        <taxon>Myxococcota</taxon>
        <taxon>Polyangia</taxon>
        <taxon>Polyangiales</taxon>
        <taxon>Polyangiaceae</taxon>
        <taxon>Sorangium</taxon>
    </lineage>
</organism>
<reference evidence="1 2" key="1">
    <citation type="submission" date="2015-09" db="EMBL/GenBank/DDBJ databases">
        <title>Sorangium comparison.</title>
        <authorList>
            <person name="Zaburannyi N."/>
            <person name="Bunk B."/>
            <person name="Overmann J."/>
            <person name="Mueller R."/>
        </authorList>
    </citation>
    <scope>NUCLEOTIDE SEQUENCE [LARGE SCALE GENOMIC DNA]</scope>
    <source>
        <strain evidence="1 2">So ce836</strain>
    </source>
</reference>
<evidence type="ECO:0000313" key="1">
    <source>
        <dbReference type="EMBL" id="AUX33312.1"/>
    </source>
</evidence>
<accession>A0A4V0NGI7</accession>
<sequence>MDALSLEAELLRLGACEEGRAWARGKALAEAWGTCARGDWLMWLAVRVGVDRRRIVLAACACARLTLEHAFDDEAALRSRA</sequence>
<dbReference type="EMBL" id="CP012672">
    <property type="protein sequence ID" value="AUX33312.1"/>
    <property type="molecule type" value="Genomic_DNA"/>
</dbReference>
<proteinExistence type="predicted"/>
<name>A0A4V0NGI7_SORCE</name>